<feature type="compositionally biased region" description="Basic and acidic residues" evidence="4">
    <location>
        <begin position="104"/>
        <end position="124"/>
    </location>
</feature>
<evidence type="ECO:0000259" key="5">
    <source>
        <dbReference type="Pfam" id="PF11819"/>
    </source>
</evidence>
<dbReference type="InterPro" id="IPR021774">
    <property type="entry name" value="CUPID"/>
</dbReference>
<keyword evidence="7" id="KW-1185">Reference proteome</keyword>
<dbReference type="Pfam" id="PF11819">
    <property type="entry name" value="CUPID"/>
    <property type="match status" value="1"/>
</dbReference>
<keyword evidence="2" id="KW-0963">Cytoplasm</keyword>
<feature type="region of interest" description="Disordered" evidence="4">
    <location>
        <begin position="317"/>
        <end position="338"/>
    </location>
</feature>
<feature type="domain" description="Cytohesin Ubiquitin Protein Inducing" evidence="5">
    <location>
        <begin position="25"/>
        <end position="85"/>
    </location>
</feature>
<feature type="region of interest" description="Disordered" evidence="4">
    <location>
        <begin position="259"/>
        <end position="299"/>
    </location>
</feature>
<evidence type="ECO:0000313" key="7">
    <source>
        <dbReference type="Proteomes" id="UP001591681"/>
    </source>
</evidence>
<feature type="region of interest" description="Disordered" evidence="4">
    <location>
        <begin position="403"/>
        <end position="422"/>
    </location>
</feature>
<accession>A0ABD1JWG9</accession>
<keyword evidence="3" id="KW-0175">Coiled coil</keyword>
<evidence type="ECO:0000313" key="6">
    <source>
        <dbReference type="EMBL" id="KAL2091204.1"/>
    </source>
</evidence>
<dbReference type="AlphaFoldDB" id="A0ABD1JWG9"/>
<feature type="region of interest" description="Disordered" evidence="4">
    <location>
        <begin position="101"/>
        <end position="207"/>
    </location>
</feature>
<feature type="compositionally biased region" description="Low complexity" evidence="4">
    <location>
        <begin position="125"/>
        <end position="135"/>
    </location>
</feature>
<feature type="compositionally biased region" description="Pro residues" evidence="4">
    <location>
        <begin position="549"/>
        <end position="562"/>
    </location>
</feature>
<dbReference type="InterPro" id="IPR043447">
    <property type="entry name" value="CCDC120/INAVA"/>
</dbReference>
<feature type="region of interest" description="Disordered" evidence="4">
    <location>
        <begin position="455"/>
        <end position="474"/>
    </location>
</feature>
<dbReference type="PANTHER" id="PTHR16093">
    <property type="entry name" value="COILED-COIL DOMAIN-CONTAINING PROTEIN 120 FAMILY MEMBER"/>
    <property type="match status" value="1"/>
</dbReference>
<dbReference type="EMBL" id="JBHFQA010000011">
    <property type="protein sequence ID" value="KAL2091204.1"/>
    <property type="molecule type" value="Genomic_DNA"/>
</dbReference>
<comment type="subcellular location">
    <subcellularLocation>
        <location evidence="1">Cytoplasm</location>
    </subcellularLocation>
</comment>
<evidence type="ECO:0000256" key="4">
    <source>
        <dbReference type="SAM" id="MobiDB-lite"/>
    </source>
</evidence>
<feature type="compositionally biased region" description="Low complexity" evidence="4">
    <location>
        <begin position="182"/>
        <end position="199"/>
    </location>
</feature>
<sequence length="562" mass="61161">MDARGHVVLTMGLGAPDFQDGALQAERVCELQERKQNLQAALCSRLTELRRICLMEAELTGKLPRDFPLETGERPPPFHRRTQTQDEACQRRQVKTLFGGALRRSTDADKRTVHRGCHTEETVKSESSSMSDSTSQDNEWSPSVAPEQRSLSHPRLAPPSPDTHLLQLSPLEVYYDTRGRRNSTSSSISPSHSLPRSASNVEGRSVPATPLLPRTAAISIHVRPEACGGIALKQWCGSPEVPQLVPLACLEGSASERRGCPYGSRARRSNSSEALLDRSGLPDVAPPRNGMPPRSAPYKSSEALVLTDGKLRQYRCSPERAGGVGRDQGRMRASVGGRPSGGGYNEILLDYIWGKAPPHPAQMQAGPHPLPRNWPEMCPPHFSGLSHSQLQLAAPPPYSPLLLRGAPPPPDPRRSKVTRTKSCGPFLPEPFLLSAYEPPNPASSAGAASVPTLLPQHQSRRPPLSLPTPDDPTRSLHKALALEGLRDWYLRNTKGHAHPHAPQDQRHPPIGSHMTQSASFHGYPLQGRSMELSCFPEPFPSQLQDGGMPDPPSDPPAPGTLV</sequence>
<dbReference type="PANTHER" id="PTHR16093:SF5">
    <property type="entry name" value="COILED-COIL DOMAIN-CONTAINING PROTEIN 120"/>
    <property type="match status" value="1"/>
</dbReference>
<feature type="region of interest" description="Disordered" evidence="4">
    <location>
        <begin position="65"/>
        <end position="88"/>
    </location>
</feature>
<feature type="region of interest" description="Disordered" evidence="4">
    <location>
        <begin position="494"/>
        <end position="562"/>
    </location>
</feature>
<reference evidence="6 7" key="1">
    <citation type="submission" date="2024-09" db="EMBL/GenBank/DDBJ databases">
        <title>A chromosome-level genome assembly of Gray's grenadier anchovy, Coilia grayii.</title>
        <authorList>
            <person name="Fu Z."/>
        </authorList>
    </citation>
    <scope>NUCLEOTIDE SEQUENCE [LARGE SCALE GENOMIC DNA]</scope>
    <source>
        <strain evidence="6">G4</strain>
        <tissue evidence="6">Muscle</tissue>
    </source>
</reference>
<evidence type="ECO:0000256" key="3">
    <source>
        <dbReference type="ARBA" id="ARBA00023054"/>
    </source>
</evidence>
<gene>
    <name evidence="6" type="ORF">ACEWY4_013467</name>
</gene>
<name>A0ABD1JWG9_9TELE</name>
<evidence type="ECO:0000256" key="2">
    <source>
        <dbReference type="ARBA" id="ARBA00022490"/>
    </source>
</evidence>
<organism evidence="6 7">
    <name type="scientific">Coilia grayii</name>
    <name type="common">Gray's grenadier anchovy</name>
    <dbReference type="NCBI Taxonomy" id="363190"/>
    <lineage>
        <taxon>Eukaryota</taxon>
        <taxon>Metazoa</taxon>
        <taxon>Chordata</taxon>
        <taxon>Craniata</taxon>
        <taxon>Vertebrata</taxon>
        <taxon>Euteleostomi</taxon>
        <taxon>Actinopterygii</taxon>
        <taxon>Neopterygii</taxon>
        <taxon>Teleostei</taxon>
        <taxon>Clupei</taxon>
        <taxon>Clupeiformes</taxon>
        <taxon>Clupeoidei</taxon>
        <taxon>Engraulidae</taxon>
        <taxon>Coilinae</taxon>
        <taxon>Coilia</taxon>
    </lineage>
</organism>
<dbReference type="GO" id="GO:0005737">
    <property type="term" value="C:cytoplasm"/>
    <property type="evidence" value="ECO:0007669"/>
    <property type="project" value="UniProtKB-SubCell"/>
</dbReference>
<proteinExistence type="predicted"/>
<protein>
    <recommendedName>
        <fullName evidence="5">Cytohesin Ubiquitin Protein Inducing domain-containing protein</fullName>
    </recommendedName>
</protein>
<dbReference type="Proteomes" id="UP001591681">
    <property type="component" value="Unassembled WGS sequence"/>
</dbReference>
<comment type="caution">
    <text evidence="6">The sequence shown here is derived from an EMBL/GenBank/DDBJ whole genome shotgun (WGS) entry which is preliminary data.</text>
</comment>
<evidence type="ECO:0000256" key="1">
    <source>
        <dbReference type="ARBA" id="ARBA00004496"/>
    </source>
</evidence>